<reference evidence="1" key="1">
    <citation type="journal article" date="2013" name="Environ. Microbiol.">
        <title>Microbiota from the distal guts of lean and obese adolescents exhibit partial functional redundancy besides clear differences in community structure.</title>
        <authorList>
            <person name="Ferrer M."/>
            <person name="Ruiz A."/>
            <person name="Lanza F."/>
            <person name="Haange S.B."/>
            <person name="Oberbach A."/>
            <person name="Till H."/>
            <person name="Bargiela R."/>
            <person name="Campoy C."/>
            <person name="Segura M.T."/>
            <person name="Richter M."/>
            <person name="von Bergen M."/>
            <person name="Seifert J."/>
            <person name="Suarez A."/>
        </authorList>
    </citation>
    <scope>NUCLEOTIDE SEQUENCE</scope>
</reference>
<dbReference type="EMBL" id="AJWY01013038">
    <property type="protein sequence ID" value="EKC48228.1"/>
    <property type="molecule type" value="Genomic_DNA"/>
</dbReference>
<sequence>SYKHYPLIPLEERIAMFEGLKYVSRVVVQESLDLYGHPQPPAPRHCGAWG</sequence>
<name>K1RS38_9ZZZZ</name>
<comment type="caution">
    <text evidence="1">The sequence shown here is derived from an EMBL/GenBank/DDBJ whole genome shotgun (WGS) entry which is preliminary data.</text>
</comment>
<feature type="non-terminal residue" evidence="1">
    <location>
        <position position="1"/>
    </location>
</feature>
<proteinExistence type="predicted"/>
<accession>K1RS38</accession>
<organism evidence="1">
    <name type="scientific">human gut metagenome</name>
    <dbReference type="NCBI Taxonomy" id="408170"/>
    <lineage>
        <taxon>unclassified sequences</taxon>
        <taxon>metagenomes</taxon>
        <taxon>organismal metagenomes</taxon>
    </lineage>
</organism>
<dbReference type="AlphaFoldDB" id="K1RS38"/>
<evidence type="ECO:0000313" key="1">
    <source>
        <dbReference type="EMBL" id="EKC48228.1"/>
    </source>
</evidence>
<gene>
    <name evidence="1" type="ORF">LEA_18980</name>
</gene>
<protein>
    <submittedName>
        <fullName evidence="1">Uncharacterized protein</fullName>
    </submittedName>
</protein>